<gene>
    <name evidence="3" type="ORF">SAMN05421844_104542</name>
</gene>
<proteinExistence type="predicted"/>
<dbReference type="SUPFAM" id="SSF55729">
    <property type="entry name" value="Acyl-CoA N-acyltransferases (Nat)"/>
    <property type="match status" value="1"/>
</dbReference>
<comment type="caution">
    <text evidence="3">The sequence shown here is derived from an EMBL/GenBank/DDBJ whole genome shotgun (WGS) entry which is preliminary data.</text>
</comment>
<sequence>MTQDEIGFRPVERDDYALLADWLRRPHWQEWWGEPETELGYIRDMVEGRDLTCRPFLFVVAGRPAGYIQFWHVAPHQRPEWADDNPWLMQVPATAVGVDLSLADGDRLGQGIGSAVLRRFCELLSSQGYRTIVIDPDPGNGRAVAAYRKAGFRPMPEVTCSADTTLIMQFHSDKPAS</sequence>
<dbReference type="CDD" id="cd04301">
    <property type="entry name" value="NAT_SF"/>
    <property type="match status" value="1"/>
</dbReference>
<evidence type="ECO:0000313" key="4">
    <source>
        <dbReference type="Proteomes" id="UP000199468"/>
    </source>
</evidence>
<keyword evidence="1" id="KW-0046">Antibiotic resistance</keyword>
<dbReference type="Proteomes" id="UP000199468">
    <property type="component" value="Unassembled WGS sequence"/>
</dbReference>
<evidence type="ECO:0000313" key="3">
    <source>
        <dbReference type="EMBL" id="SDG62875.1"/>
    </source>
</evidence>
<dbReference type="PANTHER" id="PTHR31438">
    <property type="entry name" value="LYSINE N-ACYLTRANSFERASE C17G9.06C-RELATED"/>
    <property type="match status" value="1"/>
</dbReference>
<evidence type="ECO:0000256" key="1">
    <source>
        <dbReference type="ARBA" id="ARBA00023251"/>
    </source>
</evidence>
<feature type="domain" description="N-acetyltransferase" evidence="2">
    <location>
        <begin position="6"/>
        <end position="173"/>
    </location>
</feature>
<dbReference type="Gene3D" id="3.40.630.30">
    <property type="match status" value="1"/>
</dbReference>
<keyword evidence="4" id="KW-1185">Reference proteome</keyword>
<dbReference type="PROSITE" id="PS51186">
    <property type="entry name" value="GNAT"/>
    <property type="match status" value="1"/>
</dbReference>
<protein>
    <submittedName>
        <fullName evidence="3">Aminoglycoside 6'-N-acetyltransferase</fullName>
    </submittedName>
</protein>
<evidence type="ECO:0000259" key="2">
    <source>
        <dbReference type="PROSITE" id="PS51186"/>
    </source>
</evidence>
<accession>A0ABY0P131</accession>
<dbReference type="RefSeq" id="WP_091857702.1">
    <property type="nucleotide sequence ID" value="NZ_FNBZ01000004.1"/>
</dbReference>
<dbReference type="InterPro" id="IPR016181">
    <property type="entry name" value="Acyl_CoA_acyltransferase"/>
</dbReference>
<dbReference type="Pfam" id="PF13523">
    <property type="entry name" value="Acetyltransf_8"/>
    <property type="match status" value="1"/>
</dbReference>
<dbReference type="InterPro" id="IPR000182">
    <property type="entry name" value="GNAT_dom"/>
</dbReference>
<reference evidence="3 4" key="1">
    <citation type="submission" date="2016-10" db="EMBL/GenBank/DDBJ databases">
        <authorList>
            <person name="Varghese N."/>
            <person name="Submissions S."/>
        </authorList>
    </citation>
    <scope>NUCLEOTIDE SEQUENCE [LARGE SCALE GENOMIC DNA]</scope>
    <source>
        <strain evidence="3 4">DSM 26672</strain>
    </source>
</reference>
<organism evidence="3 4">
    <name type="scientific">Bosea robiniae</name>
    <dbReference type="NCBI Taxonomy" id="1036780"/>
    <lineage>
        <taxon>Bacteria</taxon>
        <taxon>Pseudomonadati</taxon>
        <taxon>Pseudomonadota</taxon>
        <taxon>Alphaproteobacteria</taxon>
        <taxon>Hyphomicrobiales</taxon>
        <taxon>Boseaceae</taxon>
        <taxon>Bosea</taxon>
    </lineage>
</organism>
<name>A0ABY0P131_9HYPH</name>
<dbReference type="EMBL" id="FNBZ01000004">
    <property type="protein sequence ID" value="SDG62875.1"/>
    <property type="molecule type" value="Genomic_DNA"/>
</dbReference>
<dbReference type="PANTHER" id="PTHR31438:SF1">
    <property type="entry name" value="LYSINE N-ACYLTRANSFERASE C17G9.06C-RELATED"/>
    <property type="match status" value="1"/>
</dbReference>